<dbReference type="Proteomes" id="UP000032568">
    <property type="component" value="Chromosome"/>
</dbReference>
<dbReference type="EMBL" id="CP059735">
    <property type="protein sequence ID" value="WDE02043.1"/>
    <property type="molecule type" value="Genomic_DNA"/>
</dbReference>
<dbReference type="AlphaFoldDB" id="A0AAE9YWA3"/>
<reference evidence="1 2" key="2">
    <citation type="journal article" date="2022" name="Mar. Drugs">
        <title>Bioassay-Guided Fractionation Leads to the Detection of Cholic Acid Generated by the Rare Thalassomonas sp.</title>
        <authorList>
            <person name="Pheiffer F."/>
            <person name="Schneider Y.K."/>
            <person name="Hansen E.H."/>
            <person name="Andersen J.H."/>
            <person name="Isaksson J."/>
            <person name="Busche T."/>
            <person name="R C."/>
            <person name="Kalinowski J."/>
            <person name="Zyl L.V."/>
            <person name="Trindade M."/>
        </authorList>
    </citation>
    <scope>NUCLEOTIDE SEQUENCE [LARGE SCALE GENOMIC DNA]</scope>
    <source>
        <strain evidence="1 2">A5K-106</strain>
    </source>
</reference>
<proteinExistence type="predicted"/>
<evidence type="ECO:0000313" key="1">
    <source>
        <dbReference type="EMBL" id="WDE02043.1"/>
    </source>
</evidence>
<dbReference type="RefSeq" id="WP_084692768.1">
    <property type="nucleotide sequence ID" value="NZ_CP059735.1"/>
</dbReference>
<reference evidence="1 2" key="1">
    <citation type="journal article" date="2015" name="Genome Announc.">
        <title>Draft Genome Sequences of Marine Isolates of Thalassomonas viridans and Thalassomonas actiniarum.</title>
        <authorList>
            <person name="Olonade I."/>
            <person name="van Zyl L.J."/>
            <person name="Trindade M."/>
        </authorList>
    </citation>
    <scope>NUCLEOTIDE SEQUENCE [LARGE SCALE GENOMIC DNA]</scope>
    <source>
        <strain evidence="1 2">A5K-106</strain>
    </source>
</reference>
<evidence type="ECO:0000313" key="2">
    <source>
        <dbReference type="Proteomes" id="UP000032568"/>
    </source>
</evidence>
<organism evidence="1 2">
    <name type="scientific">Thalassomonas actiniarum</name>
    <dbReference type="NCBI Taxonomy" id="485447"/>
    <lineage>
        <taxon>Bacteria</taxon>
        <taxon>Pseudomonadati</taxon>
        <taxon>Pseudomonadota</taxon>
        <taxon>Gammaproteobacteria</taxon>
        <taxon>Alteromonadales</taxon>
        <taxon>Colwelliaceae</taxon>
        <taxon>Thalassomonas</taxon>
    </lineage>
</organism>
<protein>
    <submittedName>
        <fullName evidence="1">Uncharacterized protein</fullName>
    </submittedName>
</protein>
<keyword evidence="2" id="KW-1185">Reference proteome</keyword>
<sequence length="25" mass="2957">MPFDYLMHSLEHLADKEIDVETLLP</sequence>
<gene>
    <name evidence="1" type="ORF">SG35_026575</name>
</gene>
<accession>A0AAE9YWA3</accession>
<name>A0AAE9YWA3_9GAMM</name>
<dbReference type="KEGG" id="tact:SG35_026575"/>